<reference evidence="2 3" key="1">
    <citation type="submission" date="2020-08" db="EMBL/GenBank/DDBJ databases">
        <title>Genome public.</title>
        <authorList>
            <person name="Liu C."/>
            <person name="Sun Q."/>
        </authorList>
    </citation>
    <scope>NUCLEOTIDE SEQUENCE [LARGE SCALE GENOMIC DNA]</scope>
    <source>
        <strain evidence="2 3">NSJ-43</strain>
    </source>
</reference>
<dbReference type="SMART" id="SM00267">
    <property type="entry name" value="GGDEF"/>
    <property type="match status" value="1"/>
</dbReference>
<dbReference type="Gene3D" id="3.30.450.20">
    <property type="entry name" value="PAS domain"/>
    <property type="match status" value="1"/>
</dbReference>
<dbReference type="InterPro" id="IPR050706">
    <property type="entry name" value="Cyclic-di-GMP_PDE-like"/>
</dbReference>
<dbReference type="PROSITE" id="PS50887">
    <property type="entry name" value="GGDEF"/>
    <property type="match status" value="1"/>
</dbReference>
<dbReference type="Gene3D" id="3.30.70.270">
    <property type="match status" value="1"/>
</dbReference>
<dbReference type="InterPro" id="IPR000160">
    <property type="entry name" value="GGDEF_dom"/>
</dbReference>
<evidence type="ECO:0000313" key="3">
    <source>
        <dbReference type="Proteomes" id="UP000628463"/>
    </source>
</evidence>
<dbReference type="InterPro" id="IPR029787">
    <property type="entry name" value="Nucleotide_cyclase"/>
</dbReference>
<dbReference type="EMBL" id="JACOPD010000005">
    <property type="protein sequence ID" value="MBC5681004.1"/>
    <property type="molecule type" value="Genomic_DNA"/>
</dbReference>
<comment type="caution">
    <text evidence="2">The sequence shown here is derived from an EMBL/GenBank/DDBJ whole genome shotgun (WGS) entry which is preliminary data.</text>
</comment>
<dbReference type="Pfam" id="PF00990">
    <property type="entry name" value="GGDEF"/>
    <property type="match status" value="1"/>
</dbReference>
<dbReference type="SUPFAM" id="SSF55785">
    <property type="entry name" value="PYP-like sensor domain (PAS domain)"/>
    <property type="match status" value="1"/>
</dbReference>
<keyword evidence="3" id="KW-1185">Reference proteome</keyword>
<organism evidence="2 3">
    <name type="scientific">Lachnospira hominis</name>
    <name type="common">ex Liu et al. 2021</name>
    <dbReference type="NCBI Taxonomy" id="2763051"/>
    <lineage>
        <taxon>Bacteria</taxon>
        <taxon>Bacillati</taxon>
        <taxon>Bacillota</taxon>
        <taxon>Clostridia</taxon>
        <taxon>Lachnospirales</taxon>
        <taxon>Lachnospiraceae</taxon>
        <taxon>Lachnospira</taxon>
    </lineage>
</organism>
<dbReference type="CDD" id="cd00130">
    <property type="entry name" value="PAS"/>
    <property type="match status" value="1"/>
</dbReference>
<evidence type="ECO:0000313" key="2">
    <source>
        <dbReference type="EMBL" id="MBC5681004.1"/>
    </source>
</evidence>
<dbReference type="InterPro" id="IPR043128">
    <property type="entry name" value="Rev_trsase/Diguanyl_cyclase"/>
</dbReference>
<feature type="domain" description="GGDEF" evidence="1">
    <location>
        <begin position="282"/>
        <end position="415"/>
    </location>
</feature>
<dbReference type="InterPro" id="IPR035965">
    <property type="entry name" value="PAS-like_dom_sf"/>
</dbReference>
<dbReference type="RefSeq" id="WP_186836907.1">
    <property type="nucleotide sequence ID" value="NZ_JACOPD010000005.1"/>
</dbReference>
<sequence>MEKNIIEKYELIDGHAIIDMNYNIITANEEMYRFIGISTMTSILESIHQVDLDDFMDVAHHLRQDQEADMVIRMRRSDNSYRWILLHIAHFQFVSTDNSFEYFELSASDILALKKQNATLQNNMQSFRHLLAMENELFFIYDYKTHNFKINNFIDNEIHNIIDMDISELTSKMEDEHLISDDTIDEYNAFVDDMKKGTVSYTHRFKTNMLTKKAEYDLIELKVTTIYSENKPAKAVASIRNLTNSQGYQSVTTYNFEKAGSYFTSADIEQFCDNNIRYNPACEFSLMLLEIDDLDVMTAEAGKEYADSILYTALQTAKQMISYRGIVCEIEHNLICIAIRDINSEVNLRSFLESLRNQIAWNVLLMNGKKNLTFSIGIARYPQNGITMELVKKKLYRAFDIAHERGHNHYIIYREHLHGEIS</sequence>
<gene>
    <name evidence="2" type="ORF">H8S01_08535</name>
</gene>
<dbReference type="PANTHER" id="PTHR33121">
    <property type="entry name" value="CYCLIC DI-GMP PHOSPHODIESTERASE PDEF"/>
    <property type="match status" value="1"/>
</dbReference>
<name>A0ABR7G0M5_9FIRM</name>
<dbReference type="SUPFAM" id="SSF55073">
    <property type="entry name" value="Nucleotide cyclase"/>
    <property type="match status" value="1"/>
</dbReference>
<evidence type="ECO:0000259" key="1">
    <source>
        <dbReference type="PROSITE" id="PS50887"/>
    </source>
</evidence>
<proteinExistence type="predicted"/>
<accession>A0ABR7G0M5</accession>
<protein>
    <submittedName>
        <fullName evidence="2">Diguanylate cyclase</fullName>
    </submittedName>
</protein>
<dbReference type="PANTHER" id="PTHR33121:SF70">
    <property type="entry name" value="SIGNALING PROTEIN YKOW"/>
    <property type="match status" value="1"/>
</dbReference>
<dbReference type="Proteomes" id="UP000628463">
    <property type="component" value="Unassembled WGS sequence"/>
</dbReference>
<dbReference type="InterPro" id="IPR000014">
    <property type="entry name" value="PAS"/>
</dbReference>